<accession>A0A7U4THI8</accession>
<dbReference type="PROSITE" id="PS00397">
    <property type="entry name" value="RECOMBINASES_1"/>
    <property type="match status" value="1"/>
</dbReference>
<gene>
    <name evidence="9" type="ORF">HS1_001080</name>
</gene>
<evidence type="ECO:0000313" key="9">
    <source>
        <dbReference type="EMBL" id="AMM40884.1"/>
    </source>
</evidence>
<protein>
    <submittedName>
        <fullName evidence="9">Resolvase protein</fullName>
    </submittedName>
</protein>
<feature type="coiled-coil region" evidence="6">
    <location>
        <begin position="372"/>
        <end position="443"/>
    </location>
</feature>
<organism evidence="9 10">
    <name type="scientific">Desulfofervidus auxilii</name>
    <dbReference type="NCBI Taxonomy" id="1621989"/>
    <lineage>
        <taxon>Bacteria</taxon>
        <taxon>Pseudomonadati</taxon>
        <taxon>Thermodesulfobacteriota</taxon>
        <taxon>Candidatus Desulfofervidia</taxon>
        <taxon>Candidatus Desulfofervidales</taxon>
        <taxon>Candidatus Desulfofervidaceae</taxon>
        <taxon>Candidatus Desulfofervidus</taxon>
    </lineage>
</organism>
<dbReference type="InterPro" id="IPR038109">
    <property type="entry name" value="DNA_bind_recomb_sf"/>
</dbReference>
<dbReference type="EMBL" id="CP013015">
    <property type="protein sequence ID" value="AMM40884.1"/>
    <property type="molecule type" value="Genomic_DNA"/>
</dbReference>
<dbReference type="SMART" id="SM00857">
    <property type="entry name" value="Resolvase"/>
    <property type="match status" value="1"/>
</dbReference>
<dbReference type="PANTHER" id="PTHR30461">
    <property type="entry name" value="DNA-INVERTASE FROM LAMBDOID PROPHAGE"/>
    <property type="match status" value="1"/>
</dbReference>
<dbReference type="Gene3D" id="3.90.1750.20">
    <property type="entry name" value="Putative Large Serine Recombinase, Chain B, Domain 2"/>
    <property type="match status" value="1"/>
</dbReference>
<evidence type="ECO:0000313" key="10">
    <source>
        <dbReference type="Proteomes" id="UP000070560"/>
    </source>
</evidence>
<dbReference type="RefSeq" id="WP_066062036.1">
    <property type="nucleotide sequence ID" value="NZ_CP013015.1"/>
</dbReference>
<evidence type="ECO:0000256" key="4">
    <source>
        <dbReference type="PIRSR" id="PIRSR606118-50"/>
    </source>
</evidence>
<name>A0A7U4THI8_DESA2</name>
<dbReference type="InterPro" id="IPR011109">
    <property type="entry name" value="DNA_bind_recombinase_dom"/>
</dbReference>
<sequence length="521" mass="60994">MRAAVYARVSTEKQAEKYSLPTQKKLCVELCQKNNWEVVEILVDDGYSGSLFEERPAFSRLLSLAQRRKIDVIVVTDVDRLARPDNLVDMGRLQQVLITTHVKLATLGGRISDLSNSSDWFFSSLESLMAGWERKKIKERVKRVVKEKKRQGFFWGVVEPSGYRWEGKNLVLRETREVRFGKHKGRKYTIFSADEIREIFDLYLAGHSVKTIAKRLNTTDSVVGPILDRAMFYAGWILEDYKDKHRHSRRADRMRKPLAKGLHPPIISEFEAKRVLKLRNEVHRYYKTTREKFPTYGLIKCGICGAPLNIQLAVKPSGRKYYYYICANRKFARLKDIKPCPLKWKRVDEIETQVWAMFERIITTPEVVFSLMKESRSHSDELREKLLRLEKDILDLSQRKRRLWDLFEFANTKEEVSNLKSRLERVELELAVKRQRKTEVEADLAMQESIPERSREITEVLRMLGDIVSEANEEERRELLRKVFSEVVLEEDGTLSYKVQVPVFKQESECASLTKQHPIMG</sequence>
<dbReference type="PROSITE" id="PS51736">
    <property type="entry name" value="RECOMBINASES_3"/>
    <property type="match status" value="1"/>
</dbReference>
<feature type="active site" description="O-(5'-phospho-DNA)-serine intermediate" evidence="4 5">
    <location>
        <position position="10"/>
    </location>
</feature>
<keyword evidence="6" id="KW-0175">Coiled coil</keyword>
<dbReference type="GO" id="GO:0003677">
    <property type="term" value="F:DNA binding"/>
    <property type="evidence" value="ECO:0007669"/>
    <property type="project" value="UniProtKB-KW"/>
</dbReference>
<dbReference type="SUPFAM" id="SSF53041">
    <property type="entry name" value="Resolvase-like"/>
    <property type="match status" value="1"/>
</dbReference>
<proteinExistence type="predicted"/>
<dbReference type="PANTHER" id="PTHR30461:SF23">
    <property type="entry name" value="DNA RECOMBINASE-RELATED"/>
    <property type="match status" value="1"/>
</dbReference>
<dbReference type="Pfam" id="PF00239">
    <property type="entry name" value="Resolvase"/>
    <property type="match status" value="1"/>
</dbReference>
<evidence type="ECO:0000256" key="5">
    <source>
        <dbReference type="PROSITE-ProRule" id="PRU10137"/>
    </source>
</evidence>
<dbReference type="InterPro" id="IPR036162">
    <property type="entry name" value="Resolvase-like_N_sf"/>
</dbReference>
<dbReference type="InterPro" id="IPR006119">
    <property type="entry name" value="Resolv_N"/>
</dbReference>
<keyword evidence="3" id="KW-0233">DNA recombination</keyword>
<dbReference type="PROSITE" id="PS51737">
    <property type="entry name" value="RECOMBINASE_DNA_BIND"/>
    <property type="match status" value="1"/>
</dbReference>
<keyword evidence="10" id="KW-1185">Reference proteome</keyword>
<dbReference type="Proteomes" id="UP000070560">
    <property type="component" value="Chromosome"/>
</dbReference>
<dbReference type="AlphaFoldDB" id="A0A7U4THI8"/>
<dbReference type="GO" id="GO:0015074">
    <property type="term" value="P:DNA integration"/>
    <property type="evidence" value="ECO:0007669"/>
    <property type="project" value="UniProtKB-KW"/>
</dbReference>
<dbReference type="Gene3D" id="3.40.50.1390">
    <property type="entry name" value="Resolvase, N-terminal catalytic domain"/>
    <property type="match status" value="1"/>
</dbReference>
<dbReference type="InterPro" id="IPR006118">
    <property type="entry name" value="Recombinase_CS"/>
</dbReference>
<evidence type="ECO:0000256" key="1">
    <source>
        <dbReference type="ARBA" id="ARBA00022908"/>
    </source>
</evidence>
<dbReference type="OrthoDB" id="7277848at2"/>
<dbReference type="KEGG" id="daw:HS1_001080"/>
<evidence type="ECO:0000259" key="7">
    <source>
        <dbReference type="PROSITE" id="PS51736"/>
    </source>
</evidence>
<feature type="domain" description="Resolvase/invertase-type recombinase catalytic" evidence="7">
    <location>
        <begin position="2"/>
        <end position="152"/>
    </location>
</feature>
<evidence type="ECO:0000256" key="6">
    <source>
        <dbReference type="SAM" id="Coils"/>
    </source>
</evidence>
<dbReference type="InterPro" id="IPR050639">
    <property type="entry name" value="SSR_resolvase"/>
</dbReference>
<dbReference type="InterPro" id="IPR025827">
    <property type="entry name" value="Zn_ribbon_recom_dom"/>
</dbReference>
<dbReference type="CDD" id="cd00338">
    <property type="entry name" value="Ser_Recombinase"/>
    <property type="match status" value="1"/>
</dbReference>
<keyword evidence="1" id="KW-0229">DNA integration</keyword>
<reference evidence="9 10" key="1">
    <citation type="submission" date="2015-10" db="EMBL/GenBank/DDBJ databases">
        <title>Candidatus Desulfofervidus auxilii, a hydrogenotrophic sulfate-reducing bacterium involved in the thermophilic anaerobic oxidation of methane.</title>
        <authorList>
            <person name="Krukenberg V."/>
            <person name="Richter M."/>
            <person name="Wegener G."/>
        </authorList>
    </citation>
    <scope>NUCLEOTIDE SEQUENCE [LARGE SCALE GENOMIC DNA]</scope>
    <source>
        <strain evidence="9 10">HS1</strain>
    </source>
</reference>
<dbReference type="Pfam" id="PF13408">
    <property type="entry name" value="Zn_ribbon_recom"/>
    <property type="match status" value="1"/>
</dbReference>
<evidence type="ECO:0000259" key="8">
    <source>
        <dbReference type="PROSITE" id="PS51737"/>
    </source>
</evidence>
<dbReference type="Pfam" id="PF07508">
    <property type="entry name" value="Recombinase"/>
    <property type="match status" value="1"/>
</dbReference>
<dbReference type="GO" id="GO:0000150">
    <property type="term" value="F:DNA strand exchange activity"/>
    <property type="evidence" value="ECO:0007669"/>
    <property type="project" value="InterPro"/>
</dbReference>
<feature type="domain" description="Recombinase" evidence="8">
    <location>
        <begin position="160"/>
        <end position="285"/>
    </location>
</feature>
<evidence type="ECO:0000256" key="3">
    <source>
        <dbReference type="ARBA" id="ARBA00023172"/>
    </source>
</evidence>
<evidence type="ECO:0000256" key="2">
    <source>
        <dbReference type="ARBA" id="ARBA00023125"/>
    </source>
</evidence>
<keyword evidence="2" id="KW-0238">DNA-binding</keyword>